<dbReference type="InterPro" id="IPR036397">
    <property type="entry name" value="RNaseH_sf"/>
</dbReference>
<reference evidence="3 4" key="1">
    <citation type="submission" date="2018-04" db="EMBL/GenBank/DDBJ databases">
        <title>Active sludge and wastewater microbial communities from Klosterneuburg, Austria.</title>
        <authorList>
            <person name="Wagner M."/>
        </authorList>
    </citation>
    <scope>NUCLEOTIDE SEQUENCE [LARGE SCALE GENOMIC DNA]</scope>
    <source>
        <strain evidence="3 4">Nm 57</strain>
    </source>
</reference>
<dbReference type="InterPro" id="IPR001584">
    <property type="entry name" value="Integrase_cat-core"/>
</dbReference>
<organism evidence="3 4">
    <name type="scientific">Nitrosomonas eutropha</name>
    <dbReference type="NCBI Taxonomy" id="916"/>
    <lineage>
        <taxon>Bacteria</taxon>
        <taxon>Pseudomonadati</taxon>
        <taxon>Pseudomonadota</taxon>
        <taxon>Betaproteobacteria</taxon>
        <taxon>Nitrosomonadales</taxon>
        <taxon>Nitrosomonadaceae</taxon>
        <taxon>Nitrosomonas</taxon>
    </lineage>
</organism>
<comment type="caution">
    <text evidence="3">The sequence shown here is derived from an EMBL/GenBank/DDBJ whole genome shotgun (WGS) entry which is preliminary data.</text>
</comment>
<keyword evidence="1" id="KW-0472">Membrane</keyword>
<evidence type="ECO:0000313" key="4">
    <source>
        <dbReference type="Proteomes" id="UP000247780"/>
    </source>
</evidence>
<dbReference type="PROSITE" id="PS50994">
    <property type="entry name" value="INTEGRASE"/>
    <property type="match status" value="1"/>
</dbReference>
<evidence type="ECO:0000313" key="3">
    <source>
        <dbReference type="EMBL" id="PXV73807.1"/>
    </source>
</evidence>
<feature type="transmembrane region" description="Helical" evidence="1">
    <location>
        <begin position="12"/>
        <end position="29"/>
    </location>
</feature>
<dbReference type="InterPro" id="IPR012337">
    <property type="entry name" value="RNaseH-like_sf"/>
</dbReference>
<accession>A0ABX5M3C8</accession>
<keyword evidence="1" id="KW-0812">Transmembrane</keyword>
<name>A0ABX5M3C8_9PROT</name>
<dbReference type="SUPFAM" id="SSF53098">
    <property type="entry name" value="Ribonuclease H-like"/>
    <property type="match status" value="1"/>
</dbReference>
<evidence type="ECO:0000259" key="2">
    <source>
        <dbReference type="PROSITE" id="PS50994"/>
    </source>
</evidence>
<proteinExistence type="predicted"/>
<keyword evidence="4" id="KW-1185">Reference proteome</keyword>
<feature type="domain" description="Integrase catalytic" evidence="2">
    <location>
        <begin position="52"/>
        <end position="141"/>
    </location>
</feature>
<protein>
    <submittedName>
        <fullName evidence="3">Integrase-like protein</fullName>
    </submittedName>
</protein>
<dbReference type="Proteomes" id="UP000247780">
    <property type="component" value="Unassembled WGS sequence"/>
</dbReference>
<dbReference type="EMBL" id="QICQ01000052">
    <property type="protein sequence ID" value="PXV73807.1"/>
    <property type="molecule type" value="Genomic_DNA"/>
</dbReference>
<gene>
    <name evidence="3" type="ORF">C8R14_1523</name>
</gene>
<sequence length="141" mass="15905">MPQINEIKEPDLAFAGLALLIIFGLLIWYDRPIESTRPFDSYASPQASPVTGHAYESWLWQGLFSFDQLCQELGIEHCLTRPRTPQTNGMVERFNGCIADVLKTHRFNSAEDELETDGMRQRVNISTCLDNLLANFLGAAN</sequence>
<evidence type="ECO:0000256" key="1">
    <source>
        <dbReference type="SAM" id="Phobius"/>
    </source>
</evidence>
<dbReference type="Gene3D" id="3.30.420.10">
    <property type="entry name" value="Ribonuclease H-like superfamily/Ribonuclease H"/>
    <property type="match status" value="1"/>
</dbReference>
<keyword evidence="1" id="KW-1133">Transmembrane helix</keyword>